<reference evidence="3" key="1">
    <citation type="submission" date="2021-01" db="EMBL/GenBank/DDBJ databases">
        <authorList>
            <consortium name="Genoscope - CEA"/>
            <person name="William W."/>
        </authorList>
    </citation>
    <scope>NUCLEOTIDE SEQUENCE</scope>
</reference>
<protein>
    <submittedName>
        <fullName evidence="3">(rape) hypothetical protein</fullName>
    </submittedName>
</protein>
<feature type="signal peptide" evidence="2">
    <location>
        <begin position="1"/>
        <end position="21"/>
    </location>
</feature>
<dbReference type="AlphaFoldDB" id="A0A817B6L1"/>
<evidence type="ECO:0000313" key="3">
    <source>
        <dbReference type="EMBL" id="CAF2311172.1"/>
    </source>
</evidence>
<dbReference type="EMBL" id="HG994364">
    <property type="protein sequence ID" value="CAF2311172.1"/>
    <property type="molecule type" value="Genomic_DNA"/>
</dbReference>
<name>A0A817B6L1_BRANA</name>
<gene>
    <name evidence="3" type="ORF">DARMORV10_A10P03000.1</name>
</gene>
<organism evidence="3">
    <name type="scientific">Brassica napus</name>
    <name type="common">Rape</name>
    <dbReference type="NCBI Taxonomy" id="3708"/>
    <lineage>
        <taxon>Eukaryota</taxon>
        <taxon>Viridiplantae</taxon>
        <taxon>Streptophyta</taxon>
        <taxon>Embryophyta</taxon>
        <taxon>Tracheophyta</taxon>
        <taxon>Spermatophyta</taxon>
        <taxon>Magnoliopsida</taxon>
        <taxon>eudicotyledons</taxon>
        <taxon>Gunneridae</taxon>
        <taxon>Pentapetalae</taxon>
        <taxon>rosids</taxon>
        <taxon>malvids</taxon>
        <taxon>Brassicales</taxon>
        <taxon>Brassicaceae</taxon>
        <taxon>Brassiceae</taxon>
        <taxon>Brassica</taxon>
    </lineage>
</organism>
<feature type="chain" id="PRO_5032280374" evidence="2">
    <location>
        <begin position="22"/>
        <end position="64"/>
    </location>
</feature>
<evidence type="ECO:0000256" key="1">
    <source>
        <dbReference type="SAM" id="MobiDB-lite"/>
    </source>
</evidence>
<evidence type="ECO:0000256" key="2">
    <source>
        <dbReference type="SAM" id="SignalP"/>
    </source>
</evidence>
<keyword evidence="2" id="KW-0732">Signal</keyword>
<sequence length="64" mass="7104">MAMVIGLMAMASSSLPYVVVGSSSYEESIQCFGSVYPSMATNPRERVYGRNQSASQHHRKSQFR</sequence>
<feature type="region of interest" description="Disordered" evidence="1">
    <location>
        <begin position="43"/>
        <end position="64"/>
    </location>
</feature>
<proteinExistence type="predicted"/>
<accession>A0A817B6L1</accession>
<dbReference type="Proteomes" id="UP001295469">
    <property type="component" value="Chromosome A10"/>
</dbReference>